<keyword evidence="1" id="KW-0472">Membrane</keyword>
<dbReference type="Gene3D" id="3.90.1580.10">
    <property type="entry name" value="paralog of FGE (formylglycine-generating enzyme)"/>
    <property type="match status" value="1"/>
</dbReference>
<dbReference type="SUPFAM" id="SSF56436">
    <property type="entry name" value="C-type lectin-like"/>
    <property type="match status" value="1"/>
</dbReference>
<dbReference type="GO" id="GO:0004674">
    <property type="term" value="F:protein serine/threonine kinase activity"/>
    <property type="evidence" value="ECO:0007669"/>
    <property type="project" value="UniProtKB-KW"/>
</dbReference>
<organism evidence="3 4">
    <name type="scientific">Candidatus Gallionella acididurans</name>
    <dbReference type="NCBI Taxonomy" id="1796491"/>
    <lineage>
        <taxon>Bacteria</taxon>
        <taxon>Pseudomonadati</taxon>
        <taxon>Pseudomonadota</taxon>
        <taxon>Betaproteobacteria</taxon>
        <taxon>Nitrosomonadales</taxon>
        <taxon>Gallionellaceae</taxon>
        <taxon>Gallionella</taxon>
    </lineage>
</organism>
<dbReference type="AlphaFoldDB" id="A0A139BRP6"/>
<comment type="caution">
    <text evidence="3">The sequence shown here is derived from an EMBL/GenBank/DDBJ whole genome shotgun (WGS) entry which is preliminary data.</text>
</comment>
<sequence length="353" mass="39539">MSDQKPKHNVPSPAERLKRKRFFSATIITCIALGMIGGSLHVVRLGSIRMAEMRDLATYNLKEESTRIRAAGEDIAIHEQNEERKNQAAGYTIAEADALLTKAQWDEVESTILIPAGKFQMGTDLQNADAASHPQHSVYLKAYRIDKYPVTNAQYARFIAATGHRPPSDWKSGKIQQGELLYPVTLVNWYDATAYAKWAGKRLPTEAEWEKAARGTDGRRWPWGDKMDPARLNTYYNVGSATNVTKYANGVSPYGVYDMAGNVDEWVEDDFRPYKGTDAAAAVFQGKVARVLNAEDRAMSLSEMVPVNRQYKVLRGGSWKGDPFSTASYHRDYSFANYASDFYGFRCASDAEK</sequence>
<dbReference type="InterPro" id="IPR016187">
    <property type="entry name" value="CTDL_fold"/>
</dbReference>
<keyword evidence="3" id="KW-0723">Serine/threonine-protein kinase</keyword>
<keyword evidence="3" id="KW-0808">Transferase</keyword>
<dbReference type="EMBL" id="LSLI01000079">
    <property type="protein sequence ID" value="KXS31375.1"/>
    <property type="molecule type" value="Genomic_DNA"/>
</dbReference>
<dbReference type="PANTHER" id="PTHR23150:SF19">
    <property type="entry name" value="FORMYLGLYCINE-GENERATING ENZYME"/>
    <property type="match status" value="1"/>
</dbReference>
<feature type="transmembrane region" description="Helical" evidence="1">
    <location>
        <begin position="21"/>
        <end position="43"/>
    </location>
</feature>
<dbReference type="InterPro" id="IPR051043">
    <property type="entry name" value="Sulfatase_Mod_Factor_Kinase"/>
</dbReference>
<dbReference type="PANTHER" id="PTHR23150">
    <property type="entry name" value="SULFATASE MODIFYING FACTOR 1, 2"/>
    <property type="match status" value="1"/>
</dbReference>
<keyword evidence="1" id="KW-1133">Transmembrane helix</keyword>
<dbReference type="PATRIC" id="fig|1796491.3.peg.2742"/>
<name>A0A139BRP6_9PROT</name>
<feature type="domain" description="Sulfatase-modifying factor enzyme-like" evidence="2">
    <location>
        <begin position="108"/>
        <end position="348"/>
    </location>
</feature>
<keyword evidence="3" id="KW-0418">Kinase</keyword>
<evidence type="ECO:0000313" key="3">
    <source>
        <dbReference type="EMBL" id="KXS31375.1"/>
    </source>
</evidence>
<evidence type="ECO:0000256" key="1">
    <source>
        <dbReference type="SAM" id="Phobius"/>
    </source>
</evidence>
<accession>A0A139BRP6</accession>
<dbReference type="GO" id="GO:0120147">
    <property type="term" value="F:formylglycine-generating oxidase activity"/>
    <property type="evidence" value="ECO:0007669"/>
    <property type="project" value="TreeGrafter"/>
</dbReference>
<dbReference type="InterPro" id="IPR005532">
    <property type="entry name" value="SUMF_dom"/>
</dbReference>
<protein>
    <submittedName>
        <fullName evidence="3">Non-specific serine/threonine protein kinase</fullName>
    </submittedName>
</protein>
<reference evidence="3 4" key="1">
    <citation type="submission" date="2016-02" db="EMBL/GenBank/DDBJ databases">
        <authorList>
            <person name="Wen L."/>
            <person name="He K."/>
            <person name="Yang H."/>
        </authorList>
    </citation>
    <scope>NUCLEOTIDE SEQUENCE [LARGE SCALE GENOMIC DNA]</scope>
    <source>
        <strain evidence="3">ShG14-8</strain>
    </source>
</reference>
<reference evidence="3 4" key="2">
    <citation type="submission" date="2016-03" db="EMBL/GenBank/DDBJ databases">
        <title>New uncultured bacterium of the family Gallionellaceae from acid mine drainage: description and reconstruction of genome based on metagenomic analysis of microbial community.</title>
        <authorList>
            <person name="Kadnikov V."/>
            <person name="Ivasenko D."/>
            <person name="Beletsky A."/>
            <person name="Mardanov A."/>
            <person name="Danilova E."/>
            <person name="Pimenov N."/>
            <person name="Karnachuk O."/>
            <person name="Ravin N."/>
        </authorList>
    </citation>
    <scope>NUCLEOTIDE SEQUENCE [LARGE SCALE GENOMIC DNA]</scope>
    <source>
        <strain evidence="3">ShG14-8</strain>
    </source>
</reference>
<keyword evidence="1" id="KW-0812">Transmembrane</keyword>
<evidence type="ECO:0000259" key="2">
    <source>
        <dbReference type="Pfam" id="PF03781"/>
    </source>
</evidence>
<dbReference type="InterPro" id="IPR042095">
    <property type="entry name" value="SUMF_sf"/>
</dbReference>
<evidence type="ECO:0000313" key="4">
    <source>
        <dbReference type="Proteomes" id="UP000070578"/>
    </source>
</evidence>
<dbReference type="Pfam" id="PF03781">
    <property type="entry name" value="FGE-sulfatase"/>
    <property type="match status" value="1"/>
</dbReference>
<dbReference type="Proteomes" id="UP000070578">
    <property type="component" value="Unassembled WGS sequence"/>
</dbReference>
<proteinExistence type="predicted"/>
<gene>
    <name evidence="3" type="ORF">AWT59_2516</name>
</gene>